<keyword evidence="4" id="KW-1185">Reference proteome</keyword>
<feature type="compositionally biased region" description="Acidic residues" evidence="2">
    <location>
        <begin position="844"/>
        <end position="853"/>
    </location>
</feature>
<feature type="compositionally biased region" description="Basic and acidic residues" evidence="2">
    <location>
        <begin position="895"/>
        <end position="905"/>
    </location>
</feature>
<name>A0AAE8SVP8_9PEZI</name>
<dbReference type="AlphaFoldDB" id="A0AAE8SVP8"/>
<feature type="compositionally biased region" description="Polar residues" evidence="2">
    <location>
        <begin position="1"/>
        <end position="10"/>
    </location>
</feature>
<proteinExistence type="predicted"/>
<feature type="compositionally biased region" description="Acidic residues" evidence="2">
    <location>
        <begin position="17"/>
        <end position="30"/>
    </location>
</feature>
<feature type="region of interest" description="Disordered" evidence="2">
    <location>
        <begin position="656"/>
        <end position="1013"/>
    </location>
</feature>
<protein>
    <submittedName>
        <fullName evidence="3">Uncharacterized protein</fullName>
    </submittedName>
</protein>
<evidence type="ECO:0000256" key="2">
    <source>
        <dbReference type="SAM" id="MobiDB-lite"/>
    </source>
</evidence>
<comment type="caution">
    <text evidence="3">The sequence shown here is derived from an EMBL/GenBank/DDBJ whole genome shotgun (WGS) entry which is preliminary data.</text>
</comment>
<feature type="compositionally biased region" description="Acidic residues" evidence="2">
    <location>
        <begin position="881"/>
        <end position="894"/>
    </location>
</feature>
<feature type="region of interest" description="Disordered" evidence="2">
    <location>
        <begin position="551"/>
        <end position="640"/>
    </location>
</feature>
<organism evidence="3 4">
    <name type="scientific">Cephalotrichum gorgonifer</name>
    <dbReference type="NCBI Taxonomy" id="2041049"/>
    <lineage>
        <taxon>Eukaryota</taxon>
        <taxon>Fungi</taxon>
        <taxon>Dikarya</taxon>
        <taxon>Ascomycota</taxon>
        <taxon>Pezizomycotina</taxon>
        <taxon>Sordariomycetes</taxon>
        <taxon>Hypocreomycetidae</taxon>
        <taxon>Microascales</taxon>
        <taxon>Microascaceae</taxon>
        <taxon>Cephalotrichum</taxon>
    </lineage>
</organism>
<reference evidence="3" key="1">
    <citation type="submission" date="2018-03" db="EMBL/GenBank/DDBJ databases">
        <authorList>
            <person name="Guldener U."/>
        </authorList>
    </citation>
    <scope>NUCLEOTIDE SEQUENCE</scope>
</reference>
<gene>
    <name evidence="3" type="ORF">DNG_05357</name>
</gene>
<sequence length="1013" mass="112864">MDPNATQPPQANGWGPEVEDDVNSVDESPEETNGGDRGCAMSENSQRDHGHGSSADCSSIDCSKRQISLQRENKKLNYKIQKLNKELRNMRVQLQQKNDGAGKRTEREWPAMLRRHQGDDMEYPGIYKLSCYEENMNPKILHPALAFKKASPALLHREARICFEKVQREAEKVDGLKNLVLNPWKPRRFLEYRSKFMFHKLPEYVQGEIFKHLFSYPDKLIHAISRLDEFVEPATIPSNGEKKESGLLNRFHITGKYSGQRCALTYAVKGNDLLAPLLVSRQFLFLGLHAFFGCNTFAFSSLGKLGRFSRGIGPARRQRLQHIELLWIGSQIITMEGHSRRTWALASLCEMARLRSLTIYVDEAHVRRKHEGINYMSYLSKRTSGQPDFRMARNLRTLQGIDYVRQTRGLRVLRVLGHKSCEPVRDWTFVLDLETSCKRDKPYNQHQKSKLQQLLPLSKGNFKPSTLEWKAVESYYDTDWNPPKALEDDGPSLPVYVEGVAANLDQTLSRAMSVASPIDDGNSAHGRVEGPARFNDDDVVSDANALGNRGHAYSAAPLTGGLQNRSPAHPPMMDIDEGPRDPNSNERPQFVQDTLARMSTESSTDTRLEYHNPVPRGASHTPKEEHQGKSPPTEEGLFVGSDTGFDDEARFEIREEDRESTLGPFELRPTRGMKRPPSQGFKRPPTYGMKRPPCPISIGEAPEHNNATHESDGNGPGGEVMESDDKEDVGDEAMESEPESDDGENAPGIFEPHPSYGMKRPPTHGMKRPPSQGFKRPPSNGMKRLPGYRNVGEDPENFDEYNESDSDRTSDDETESVNNEHVGDEVADSAENENVGDGNGLGDEVMEYIENEDLGCTNGPGNDITMSPENEDAGDGKPDDMEVDSEDKPDDTSYEDIRENNREDLANTSRTYPEGNGNTEGGLSATSSPPGEEVSISASGSRECDGSSNGANEGESINESKGDPETVALQTEPSDTSKPSEAPEVMPPSNAQKRQGEELLSDRGKRERLDGTE</sequence>
<feature type="compositionally biased region" description="Acidic residues" evidence="2">
    <location>
        <begin position="793"/>
        <end position="804"/>
    </location>
</feature>
<evidence type="ECO:0000256" key="1">
    <source>
        <dbReference type="SAM" id="Coils"/>
    </source>
</evidence>
<feature type="region of interest" description="Disordered" evidence="2">
    <location>
        <begin position="1"/>
        <end position="59"/>
    </location>
</feature>
<feature type="compositionally biased region" description="Basic and acidic residues" evidence="2">
    <location>
        <begin position="701"/>
        <end position="712"/>
    </location>
</feature>
<evidence type="ECO:0000313" key="3">
    <source>
        <dbReference type="EMBL" id="SPO02684.1"/>
    </source>
</evidence>
<feature type="compositionally biased region" description="Acidic residues" evidence="2">
    <location>
        <begin position="721"/>
        <end position="744"/>
    </location>
</feature>
<accession>A0AAE8SVP8</accession>
<dbReference type="Proteomes" id="UP001187682">
    <property type="component" value="Unassembled WGS sequence"/>
</dbReference>
<evidence type="ECO:0000313" key="4">
    <source>
        <dbReference type="Proteomes" id="UP001187682"/>
    </source>
</evidence>
<feature type="compositionally biased region" description="Polar residues" evidence="2">
    <location>
        <begin position="968"/>
        <end position="979"/>
    </location>
</feature>
<keyword evidence="1" id="KW-0175">Coiled coil</keyword>
<dbReference type="EMBL" id="ONZQ02000007">
    <property type="protein sequence ID" value="SPO02684.1"/>
    <property type="molecule type" value="Genomic_DNA"/>
</dbReference>
<feature type="compositionally biased region" description="Basic and acidic residues" evidence="2">
    <location>
        <begin position="994"/>
        <end position="1013"/>
    </location>
</feature>
<feature type="coiled-coil region" evidence="1">
    <location>
        <begin position="66"/>
        <end position="104"/>
    </location>
</feature>
<feature type="compositionally biased region" description="Polar residues" evidence="2">
    <location>
        <begin position="936"/>
        <end position="957"/>
    </location>
</feature>